<evidence type="ECO:0000313" key="3">
    <source>
        <dbReference type="Proteomes" id="UP001235094"/>
    </source>
</evidence>
<dbReference type="EMBL" id="JAUSVR010000004">
    <property type="protein sequence ID" value="MDQ0510883.1"/>
    <property type="molecule type" value="Genomic_DNA"/>
</dbReference>
<reference evidence="2 3" key="1">
    <citation type="submission" date="2023-07" db="EMBL/GenBank/DDBJ databases">
        <title>Genomic Encyclopedia of Type Strains, Phase IV (KMG-IV): sequencing the most valuable type-strain genomes for metagenomic binning, comparative biology and taxonomic classification.</title>
        <authorList>
            <person name="Goeker M."/>
        </authorList>
    </citation>
    <scope>NUCLEOTIDE SEQUENCE [LARGE SCALE GENOMIC DNA]</scope>
    <source>
        <strain evidence="2 3">DSM 15561</strain>
    </source>
</reference>
<comment type="caution">
    <text evidence="2">The sequence shown here is derived from an EMBL/GenBank/DDBJ whole genome shotgun (WGS) entry which is preliminary data.</text>
</comment>
<sequence length="250" mass="26795">MSLVAIATRIAMVNALEGKTSAGFVLDAPKEPIDSLGEKPVIAVYTGAIKFTPGGRGLYGEFGRPTTMEMVLQLYLPAGNVVVEGLGLNVSDAGAGFGMDLLWRQVTDALSDPTSAWAEIYRLLVQSYSSFSSQPVLVENERGQRYPCREIHLGCDVIQEPTMGMPLNANWQKIDAALRTQPETIPVADVIKAVIERPADLPTWRAIQAREGMSDAEIRAVAIGPADDDLQTDPPSITAVEVDAEPASGD</sequence>
<organism evidence="2 3">
    <name type="scientific">Ancylobacter amanitiformis</name>
    <dbReference type="NCBI Taxonomy" id="217069"/>
    <lineage>
        <taxon>Bacteria</taxon>
        <taxon>Pseudomonadati</taxon>
        <taxon>Pseudomonadota</taxon>
        <taxon>Alphaproteobacteria</taxon>
        <taxon>Hyphomicrobiales</taxon>
        <taxon>Xanthobacteraceae</taxon>
        <taxon>Ancylobacter</taxon>
    </lineage>
</organism>
<feature type="region of interest" description="Disordered" evidence="1">
    <location>
        <begin position="225"/>
        <end position="250"/>
    </location>
</feature>
<protein>
    <submittedName>
        <fullName evidence="2">Uncharacterized protein</fullName>
    </submittedName>
</protein>
<proteinExistence type="predicted"/>
<evidence type="ECO:0000256" key="1">
    <source>
        <dbReference type="SAM" id="MobiDB-lite"/>
    </source>
</evidence>
<gene>
    <name evidence="2" type="ORF">QOZ99_001771</name>
</gene>
<evidence type="ECO:0000313" key="2">
    <source>
        <dbReference type="EMBL" id="MDQ0510883.1"/>
    </source>
</evidence>
<dbReference type="Proteomes" id="UP001235094">
    <property type="component" value="Unassembled WGS sequence"/>
</dbReference>
<keyword evidence="3" id="KW-1185">Reference proteome</keyword>
<dbReference type="RefSeq" id="WP_306889598.1">
    <property type="nucleotide sequence ID" value="NZ_JAUSVR010000004.1"/>
</dbReference>
<name>A0ABU0LQL7_9HYPH</name>
<accession>A0ABU0LQL7</accession>